<protein>
    <submittedName>
        <fullName evidence="1">Uncharacterized protein</fullName>
    </submittedName>
</protein>
<reference evidence="1" key="2">
    <citation type="journal article" date="2015" name="Data Brief">
        <title>Shoot transcriptome of the giant reed, Arundo donax.</title>
        <authorList>
            <person name="Barrero R.A."/>
            <person name="Guerrero F.D."/>
            <person name="Moolhuijzen P."/>
            <person name="Goolsby J.A."/>
            <person name="Tidwell J."/>
            <person name="Bellgard S.E."/>
            <person name="Bellgard M.I."/>
        </authorList>
    </citation>
    <scope>NUCLEOTIDE SEQUENCE</scope>
    <source>
        <tissue evidence="1">Shoot tissue taken approximately 20 cm above the soil surface</tissue>
    </source>
</reference>
<organism evidence="1">
    <name type="scientific">Arundo donax</name>
    <name type="common">Giant reed</name>
    <name type="synonym">Donax arundinaceus</name>
    <dbReference type="NCBI Taxonomy" id="35708"/>
    <lineage>
        <taxon>Eukaryota</taxon>
        <taxon>Viridiplantae</taxon>
        <taxon>Streptophyta</taxon>
        <taxon>Embryophyta</taxon>
        <taxon>Tracheophyta</taxon>
        <taxon>Spermatophyta</taxon>
        <taxon>Magnoliopsida</taxon>
        <taxon>Liliopsida</taxon>
        <taxon>Poales</taxon>
        <taxon>Poaceae</taxon>
        <taxon>PACMAD clade</taxon>
        <taxon>Arundinoideae</taxon>
        <taxon>Arundineae</taxon>
        <taxon>Arundo</taxon>
    </lineage>
</organism>
<dbReference type="EMBL" id="GBRH01228974">
    <property type="protein sequence ID" value="JAD68921.1"/>
    <property type="molecule type" value="Transcribed_RNA"/>
</dbReference>
<name>A0A0A9C019_ARUDO</name>
<evidence type="ECO:0000313" key="1">
    <source>
        <dbReference type="EMBL" id="JAD68921.1"/>
    </source>
</evidence>
<reference evidence="1" key="1">
    <citation type="submission" date="2014-09" db="EMBL/GenBank/DDBJ databases">
        <authorList>
            <person name="Magalhaes I.L.F."/>
            <person name="Oliveira U."/>
            <person name="Santos F.R."/>
            <person name="Vidigal T.H.D.A."/>
            <person name="Brescovit A.D."/>
            <person name="Santos A.J."/>
        </authorList>
    </citation>
    <scope>NUCLEOTIDE SEQUENCE</scope>
    <source>
        <tissue evidence="1">Shoot tissue taken approximately 20 cm above the soil surface</tissue>
    </source>
</reference>
<dbReference type="AlphaFoldDB" id="A0A0A9C019"/>
<accession>A0A0A9C019</accession>
<sequence length="80" mass="8611">MPPSFCPLELCLFSIAYKSACFASFAFPAGDAGKTELKYPLAGCGAPPAAAVAEAEVGGDFFLASMPIRFRCQWRREMEP</sequence>
<proteinExistence type="predicted"/>